<feature type="coiled-coil region" evidence="1">
    <location>
        <begin position="453"/>
        <end position="480"/>
    </location>
</feature>
<dbReference type="GO" id="GO:0099518">
    <property type="term" value="P:vesicle cytoskeletal trafficking"/>
    <property type="evidence" value="ECO:0007669"/>
    <property type="project" value="TreeGrafter"/>
</dbReference>
<comment type="caution">
    <text evidence="3">The sequence shown here is derived from an EMBL/GenBank/DDBJ whole genome shotgun (WGS) entry which is preliminary data.</text>
</comment>
<evidence type="ECO:0000256" key="2">
    <source>
        <dbReference type="SAM" id="MobiDB-lite"/>
    </source>
</evidence>
<evidence type="ECO:0000256" key="1">
    <source>
        <dbReference type="SAM" id="Coils"/>
    </source>
</evidence>
<keyword evidence="4" id="KW-1185">Reference proteome</keyword>
<dbReference type="GO" id="GO:0031267">
    <property type="term" value="F:small GTPase binding"/>
    <property type="evidence" value="ECO:0007669"/>
    <property type="project" value="TreeGrafter"/>
</dbReference>
<evidence type="ECO:0000313" key="4">
    <source>
        <dbReference type="Proteomes" id="UP000299102"/>
    </source>
</evidence>
<gene>
    <name evidence="3" type="primary">CCDC186</name>
    <name evidence="3" type="ORF">EVAR_18059_1</name>
</gene>
<dbReference type="GO" id="GO:0005802">
    <property type="term" value="C:trans-Golgi network"/>
    <property type="evidence" value="ECO:0007669"/>
    <property type="project" value="TreeGrafter"/>
</dbReference>
<dbReference type="PANTHER" id="PTHR18911:SF5">
    <property type="entry name" value="COILED-COIL DOMAIN-CONTAINING PROTEIN 186"/>
    <property type="match status" value="1"/>
</dbReference>
<dbReference type="EMBL" id="BGZK01000345">
    <property type="protein sequence ID" value="GBP38180.1"/>
    <property type="molecule type" value="Genomic_DNA"/>
</dbReference>
<dbReference type="PANTHER" id="PTHR18911">
    <property type="entry name" value="CTCL TUMOR ANTIGEN HD-CL-01"/>
    <property type="match status" value="1"/>
</dbReference>
<keyword evidence="1" id="KW-0175">Coiled coil</keyword>
<dbReference type="OrthoDB" id="5583482at2759"/>
<dbReference type="AlphaFoldDB" id="A0A4C1VHW7"/>
<proteinExistence type="predicted"/>
<organism evidence="3 4">
    <name type="scientific">Eumeta variegata</name>
    <name type="common">Bagworm moth</name>
    <name type="synonym">Eumeta japonica</name>
    <dbReference type="NCBI Taxonomy" id="151549"/>
    <lineage>
        <taxon>Eukaryota</taxon>
        <taxon>Metazoa</taxon>
        <taxon>Ecdysozoa</taxon>
        <taxon>Arthropoda</taxon>
        <taxon>Hexapoda</taxon>
        <taxon>Insecta</taxon>
        <taxon>Pterygota</taxon>
        <taxon>Neoptera</taxon>
        <taxon>Endopterygota</taxon>
        <taxon>Lepidoptera</taxon>
        <taxon>Glossata</taxon>
        <taxon>Ditrysia</taxon>
        <taxon>Tineoidea</taxon>
        <taxon>Psychidae</taxon>
        <taxon>Oiketicinae</taxon>
        <taxon>Eumeta</taxon>
    </lineage>
</organism>
<dbReference type="InterPro" id="IPR038830">
    <property type="entry name" value="CCDC186"/>
</dbReference>
<feature type="compositionally biased region" description="Low complexity" evidence="2">
    <location>
        <begin position="308"/>
        <end position="317"/>
    </location>
</feature>
<feature type="compositionally biased region" description="Basic and acidic residues" evidence="2">
    <location>
        <begin position="296"/>
        <end position="307"/>
    </location>
</feature>
<dbReference type="STRING" id="151549.A0A4C1VHW7"/>
<sequence length="484" mass="53562">MTAQRKEKKGNVFITVCVWECESADKAERLAARVAELEAEKESGAAALADATKMKQLESEVRESQASLILARHQAEELERKLTSTHQQLTNTQQELNDVKTTLAKYQAEVMTLRNSNVLLEQEAAELAALRARAALADTLTSQLHRETERAALAEEALSKERARADTCARREAAALEHAARLTAHHVAERAQTDHEKDKATALAADNASLRETVTALKAEVEELKRSLSAEESRRTSESKTLARRVAELTEELKTTNEKLDWERAENGLLKKRHATALKEVNRELQRALKRCEQLEAKVPHDHDESVRTGSVSSLSSDGIMNHHSQNLEVSSSPDDVPVNGQSSEPEKPDRQALIERIVQLQRSLARRADRCEFLEEHARHLTSELRRKSRLLRHALPALPAGALPTAASDRHKKEVAALGGGAMAAVWGAGDADALSPQLALEMNRRLHAVLEDALLKNITLKENLDTLGEEIARLKSEKGAR</sequence>
<dbReference type="Proteomes" id="UP000299102">
    <property type="component" value="Unassembled WGS sequence"/>
</dbReference>
<reference evidence="3 4" key="1">
    <citation type="journal article" date="2019" name="Commun. Biol.">
        <title>The bagworm genome reveals a unique fibroin gene that provides high tensile strength.</title>
        <authorList>
            <person name="Kono N."/>
            <person name="Nakamura H."/>
            <person name="Ohtoshi R."/>
            <person name="Tomita M."/>
            <person name="Numata K."/>
            <person name="Arakawa K."/>
        </authorList>
    </citation>
    <scope>NUCLEOTIDE SEQUENCE [LARGE SCALE GENOMIC DNA]</scope>
</reference>
<evidence type="ECO:0000313" key="3">
    <source>
        <dbReference type="EMBL" id="GBP38180.1"/>
    </source>
</evidence>
<feature type="compositionally biased region" description="Polar residues" evidence="2">
    <location>
        <begin position="323"/>
        <end position="344"/>
    </location>
</feature>
<name>A0A4C1VHW7_EUMVA</name>
<accession>A0A4C1VHW7</accession>
<feature type="region of interest" description="Disordered" evidence="2">
    <location>
        <begin position="296"/>
        <end position="353"/>
    </location>
</feature>
<protein>
    <submittedName>
        <fullName evidence="3">Coiled-coil domain-containing protein 186</fullName>
    </submittedName>
</protein>
<feature type="coiled-coil region" evidence="1">
    <location>
        <begin position="27"/>
        <end position="133"/>
    </location>
</feature>